<dbReference type="InterPro" id="IPR023137">
    <property type="entry name" value="BrxA_sf"/>
</dbReference>
<organism evidence="1 2">
    <name type="scientific">Salimicrobium halophilum</name>
    <dbReference type="NCBI Taxonomy" id="86666"/>
    <lineage>
        <taxon>Bacteria</taxon>
        <taxon>Bacillati</taxon>
        <taxon>Bacillota</taxon>
        <taxon>Bacilli</taxon>
        <taxon>Bacillales</taxon>
        <taxon>Bacillaceae</taxon>
        <taxon>Salimicrobium</taxon>
    </lineage>
</organism>
<dbReference type="InterPro" id="IPR014948">
    <property type="entry name" value="BrxA"/>
</dbReference>
<dbReference type="Proteomes" id="UP000199225">
    <property type="component" value="Unassembled WGS sequence"/>
</dbReference>
<reference evidence="2" key="1">
    <citation type="submission" date="2016-10" db="EMBL/GenBank/DDBJ databases">
        <authorList>
            <person name="Varghese N."/>
            <person name="Submissions S."/>
        </authorList>
    </citation>
    <scope>NUCLEOTIDE SEQUENCE [LARGE SCALE GENOMIC DNA]</scope>
    <source>
        <strain evidence="2">DSM 4771</strain>
    </source>
</reference>
<dbReference type="STRING" id="86666.SAMN04490247_3199"/>
<accession>A0A1G8WHZ5</accession>
<gene>
    <name evidence="1" type="ORF">SAMN04490247_3199</name>
</gene>
<dbReference type="Gene3D" id="1.10.3540.10">
    <property type="entry name" value="uncharacterized protein from magnetospirillum magneticum domain"/>
    <property type="match status" value="1"/>
</dbReference>
<sequence>MVKKQKYKSTIKSRPFLYIETKKLSELLIQGMNEVELKNKVINENIFQVRSEDRKCEIASTILTRLNAVDDYLIEKIVQSDIETSKLIVLYAIMKTDRLFCEFMNEVFSEKIALLDLKLIDRDFNLFFVGKKEQSETVANWRDYTFYKLKQVYIRILCEAGLLKKQKGEREIIQPMLDIEVKEHVHKIGDNHFIENMVGV</sequence>
<evidence type="ECO:0000313" key="2">
    <source>
        <dbReference type="Proteomes" id="UP000199225"/>
    </source>
</evidence>
<name>A0A1G8WHZ5_9BACI</name>
<dbReference type="AlphaFoldDB" id="A0A1G8WHZ5"/>
<dbReference type="OrthoDB" id="3078533at2"/>
<protein>
    <submittedName>
        <fullName evidence="1">Putative inner membrane protein</fullName>
    </submittedName>
</protein>
<dbReference type="EMBL" id="FNEV01000016">
    <property type="protein sequence ID" value="SDJ77949.1"/>
    <property type="molecule type" value="Genomic_DNA"/>
</dbReference>
<dbReference type="Pfam" id="PF08849">
    <property type="entry name" value="BrxA"/>
    <property type="match status" value="1"/>
</dbReference>
<keyword evidence="2" id="KW-1185">Reference proteome</keyword>
<dbReference type="RefSeq" id="WP_093194834.1">
    <property type="nucleotide sequence ID" value="NZ_FNEV01000016.1"/>
</dbReference>
<proteinExistence type="predicted"/>
<evidence type="ECO:0000313" key="1">
    <source>
        <dbReference type="EMBL" id="SDJ77949.1"/>
    </source>
</evidence>